<organism evidence="1 2">
    <name type="scientific">Lacticaseibacillus pantheris DSM 15945 = JCM 12539 = NBRC 106106</name>
    <dbReference type="NCBI Taxonomy" id="1423783"/>
    <lineage>
        <taxon>Bacteria</taxon>
        <taxon>Bacillati</taxon>
        <taxon>Bacillota</taxon>
        <taxon>Bacilli</taxon>
        <taxon>Lactobacillales</taxon>
        <taxon>Lactobacillaceae</taxon>
        <taxon>Lacticaseibacillus</taxon>
    </lineage>
</organism>
<gene>
    <name evidence="1" type="ORF">FC50_GL000420</name>
</gene>
<dbReference type="PATRIC" id="fig|1423783.4.peg.436"/>
<sequence length="51" mass="5323">MAAGLQLTGPAAWIAAVVVIGGVGRVGELRLSWALRGNPLLGRNLQLTKTR</sequence>
<keyword evidence="2" id="KW-1185">Reference proteome</keyword>
<comment type="caution">
    <text evidence="1">The sequence shown here is derived from an EMBL/GenBank/DDBJ whole genome shotgun (WGS) entry which is preliminary data.</text>
</comment>
<evidence type="ECO:0000313" key="1">
    <source>
        <dbReference type="EMBL" id="KRL86775.1"/>
    </source>
</evidence>
<dbReference type="AlphaFoldDB" id="A0A0R1U0A4"/>
<dbReference type="Proteomes" id="UP000051922">
    <property type="component" value="Unassembled WGS sequence"/>
</dbReference>
<accession>A0A0R1U0A4</accession>
<protein>
    <submittedName>
        <fullName evidence="1">Uncharacterized protein</fullName>
    </submittedName>
</protein>
<reference evidence="1 2" key="1">
    <citation type="journal article" date="2015" name="Genome Announc.">
        <title>Expanding the biotechnology potential of lactobacilli through comparative genomics of 213 strains and associated genera.</title>
        <authorList>
            <person name="Sun Z."/>
            <person name="Harris H.M."/>
            <person name="McCann A."/>
            <person name="Guo C."/>
            <person name="Argimon S."/>
            <person name="Zhang W."/>
            <person name="Yang X."/>
            <person name="Jeffery I.B."/>
            <person name="Cooney J.C."/>
            <person name="Kagawa T.F."/>
            <person name="Liu W."/>
            <person name="Song Y."/>
            <person name="Salvetti E."/>
            <person name="Wrobel A."/>
            <person name="Rasinkangas P."/>
            <person name="Parkhill J."/>
            <person name="Rea M.C."/>
            <person name="O'Sullivan O."/>
            <person name="Ritari J."/>
            <person name="Douillard F.P."/>
            <person name="Paul Ross R."/>
            <person name="Yang R."/>
            <person name="Briner A.E."/>
            <person name="Felis G.E."/>
            <person name="de Vos W.M."/>
            <person name="Barrangou R."/>
            <person name="Klaenhammer T.R."/>
            <person name="Caufield P.W."/>
            <person name="Cui Y."/>
            <person name="Zhang H."/>
            <person name="O'Toole P.W."/>
        </authorList>
    </citation>
    <scope>NUCLEOTIDE SEQUENCE [LARGE SCALE GENOMIC DNA]</scope>
    <source>
        <strain evidence="1 2">DSM 15945</strain>
    </source>
</reference>
<dbReference type="EMBL" id="AZFJ01000037">
    <property type="protein sequence ID" value="KRL86775.1"/>
    <property type="molecule type" value="Genomic_DNA"/>
</dbReference>
<evidence type="ECO:0000313" key="2">
    <source>
        <dbReference type="Proteomes" id="UP000051922"/>
    </source>
</evidence>
<name>A0A0R1U0A4_9LACO</name>
<proteinExistence type="predicted"/>